<gene>
    <name evidence="9" type="primary">thiE</name>
    <name evidence="13" type="ORF">SAMN02745117_00586</name>
</gene>
<feature type="binding site" evidence="9">
    <location>
        <position position="183"/>
    </location>
    <ligand>
        <name>2-[(2R,5Z)-2-carboxy-4-methylthiazol-5(2H)-ylidene]ethyl phosphate</name>
        <dbReference type="ChEBI" id="CHEBI:62899"/>
    </ligand>
</feature>
<dbReference type="STRING" id="1122156.SAMN02745117_00586"/>
<dbReference type="GO" id="GO:0004789">
    <property type="term" value="F:thiamine-phosphate diphosphorylase activity"/>
    <property type="evidence" value="ECO:0007669"/>
    <property type="project" value="UniProtKB-UniRule"/>
</dbReference>
<reference evidence="13 14" key="1">
    <citation type="submission" date="2016-11" db="EMBL/GenBank/DDBJ databases">
        <authorList>
            <person name="Jaros S."/>
            <person name="Januszkiewicz K."/>
            <person name="Wedrychowicz H."/>
        </authorList>
    </citation>
    <scope>NUCLEOTIDE SEQUENCE [LARGE SCALE GENOMIC DNA]</scope>
    <source>
        <strain evidence="13 14">DSM 16112</strain>
    </source>
</reference>
<feature type="binding site" evidence="9">
    <location>
        <begin position="49"/>
        <end position="53"/>
    </location>
    <ligand>
        <name>4-amino-2-methyl-5-(diphosphooxymethyl)pyrimidine</name>
        <dbReference type="ChEBI" id="CHEBI:57841"/>
    </ligand>
</feature>
<evidence type="ECO:0000256" key="7">
    <source>
        <dbReference type="ARBA" id="ARBA00047851"/>
    </source>
</evidence>
<dbReference type="InterPro" id="IPR013785">
    <property type="entry name" value="Aldolase_TIM"/>
</dbReference>
<proteinExistence type="inferred from homology"/>
<name>A0A1M4V463_9BURK</name>
<dbReference type="Pfam" id="PF02581">
    <property type="entry name" value="TMP-TENI"/>
    <property type="match status" value="1"/>
</dbReference>
<evidence type="ECO:0000256" key="11">
    <source>
        <dbReference type="RuleBase" id="RU004253"/>
    </source>
</evidence>
<keyword evidence="5 9" id="KW-0784">Thiamine biosynthesis</keyword>
<dbReference type="NCBIfam" id="TIGR00693">
    <property type="entry name" value="thiE"/>
    <property type="match status" value="1"/>
</dbReference>
<feature type="binding site" evidence="9">
    <location>
        <position position="81"/>
    </location>
    <ligand>
        <name>Mg(2+)</name>
        <dbReference type="ChEBI" id="CHEBI:18420"/>
    </ligand>
</feature>
<dbReference type="UniPathway" id="UPA00060">
    <property type="reaction ID" value="UER00141"/>
</dbReference>
<dbReference type="HAMAP" id="MF_00097">
    <property type="entry name" value="TMP_synthase"/>
    <property type="match status" value="1"/>
</dbReference>
<evidence type="ECO:0000256" key="2">
    <source>
        <dbReference type="ARBA" id="ARBA00022679"/>
    </source>
</evidence>
<feature type="binding site" evidence="9">
    <location>
        <position position="80"/>
    </location>
    <ligand>
        <name>4-amino-2-methyl-5-(diphosphooxymethyl)pyrimidine</name>
        <dbReference type="ChEBI" id="CHEBI:57841"/>
    </ligand>
</feature>
<dbReference type="GO" id="GO:0005737">
    <property type="term" value="C:cytoplasm"/>
    <property type="evidence" value="ECO:0007669"/>
    <property type="project" value="TreeGrafter"/>
</dbReference>
<dbReference type="AlphaFoldDB" id="A0A1M4V463"/>
<comment type="caution">
    <text evidence="9">Lacks conserved residue(s) required for the propagation of feature annotation.</text>
</comment>
<dbReference type="EMBL" id="FQUZ01000005">
    <property type="protein sequence ID" value="SHE63776.1"/>
    <property type="molecule type" value="Genomic_DNA"/>
</dbReference>
<keyword evidence="4 9" id="KW-0460">Magnesium</keyword>
<evidence type="ECO:0000256" key="4">
    <source>
        <dbReference type="ARBA" id="ARBA00022842"/>
    </source>
</evidence>
<organism evidence="13 14">
    <name type="scientific">Lampropedia hyalina DSM 16112</name>
    <dbReference type="NCBI Taxonomy" id="1122156"/>
    <lineage>
        <taxon>Bacteria</taxon>
        <taxon>Pseudomonadati</taxon>
        <taxon>Pseudomonadota</taxon>
        <taxon>Betaproteobacteria</taxon>
        <taxon>Burkholderiales</taxon>
        <taxon>Comamonadaceae</taxon>
        <taxon>Lampropedia</taxon>
    </lineage>
</organism>
<dbReference type="InterPro" id="IPR022998">
    <property type="entry name" value="ThiamineP_synth_TenI"/>
</dbReference>
<evidence type="ECO:0000256" key="5">
    <source>
        <dbReference type="ARBA" id="ARBA00022977"/>
    </source>
</evidence>
<dbReference type="GO" id="GO:0009229">
    <property type="term" value="P:thiamine diphosphate biosynthetic process"/>
    <property type="evidence" value="ECO:0007669"/>
    <property type="project" value="UniProtKB-UniRule"/>
</dbReference>
<comment type="function">
    <text evidence="9">Condenses 4-methyl-5-(beta-hydroxyethyl)thiazole monophosphate (THZ-P) and 2-methyl-4-amino-5-hydroxymethyl pyrimidine pyrophosphate (HMP-PP) to form thiamine monophosphate (TMP).</text>
</comment>
<evidence type="ECO:0000256" key="10">
    <source>
        <dbReference type="RuleBase" id="RU003826"/>
    </source>
</evidence>
<evidence type="ECO:0000313" key="13">
    <source>
        <dbReference type="EMBL" id="SHE63776.1"/>
    </source>
</evidence>
<keyword evidence="2 9" id="KW-0808">Transferase</keyword>
<sequence>MLHTMTMPARSPLDLSLYLVTDTAKCQRAGRSVLHTVQQAVAGGVTTVQVREKTATARDFLELVLALAQQLPAHVTLLVNDRVDVYLAARAQGARVHGVHVGQSEFPVPVVRQLVGEQAIVGLTADSDSELLIANQYAAWLDYVGIGPLHATASKADAYAPLGHEAWARLRQQTHLPAVAIGGITVADVPRLRQSGADGVAVIGAICAATDAQQAARELASAWHGA</sequence>
<accession>A0A1M4V463</accession>
<comment type="catalytic activity">
    <reaction evidence="8 9 10">
        <text>2-[(2R,5Z)-2-carboxy-4-methylthiazol-5(2H)-ylidene]ethyl phosphate + 4-amino-2-methyl-5-(diphosphooxymethyl)pyrimidine + 2 H(+) = thiamine phosphate + CO2 + diphosphate</text>
        <dbReference type="Rhea" id="RHEA:47844"/>
        <dbReference type="ChEBI" id="CHEBI:15378"/>
        <dbReference type="ChEBI" id="CHEBI:16526"/>
        <dbReference type="ChEBI" id="CHEBI:33019"/>
        <dbReference type="ChEBI" id="CHEBI:37575"/>
        <dbReference type="ChEBI" id="CHEBI:57841"/>
        <dbReference type="ChEBI" id="CHEBI:62899"/>
        <dbReference type="EC" id="2.5.1.3"/>
    </reaction>
</comment>
<comment type="cofactor">
    <cofactor evidence="9">
        <name>Mg(2+)</name>
        <dbReference type="ChEBI" id="CHEBI:18420"/>
    </cofactor>
    <text evidence="9">Binds 1 Mg(2+) ion per subunit.</text>
</comment>
<evidence type="ECO:0000256" key="3">
    <source>
        <dbReference type="ARBA" id="ARBA00022723"/>
    </source>
</evidence>
<dbReference type="SUPFAM" id="SSF51391">
    <property type="entry name" value="Thiamin phosphate synthase"/>
    <property type="match status" value="1"/>
</dbReference>
<dbReference type="CDD" id="cd00564">
    <property type="entry name" value="TMP_TenI"/>
    <property type="match status" value="1"/>
</dbReference>
<keyword evidence="14" id="KW-1185">Reference proteome</keyword>
<dbReference type="Gene3D" id="3.20.20.70">
    <property type="entry name" value="Aldolase class I"/>
    <property type="match status" value="1"/>
</dbReference>
<dbReference type="GO" id="GO:0000287">
    <property type="term" value="F:magnesium ion binding"/>
    <property type="evidence" value="ECO:0007669"/>
    <property type="project" value="UniProtKB-UniRule"/>
</dbReference>
<dbReference type="InterPro" id="IPR036206">
    <property type="entry name" value="ThiamineP_synth_sf"/>
</dbReference>
<dbReference type="Proteomes" id="UP000184327">
    <property type="component" value="Unassembled WGS sequence"/>
</dbReference>
<evidence type="ECO:0000313" key="14">
    <source>
        <dbReference type="Proteomes" id="UP000184327"/>
    </source>
</evidence>
<comment type="catalytic activity">
    <reaction evidence="7 9 10">
        <text>2-(2-carboxy-4-methylthiazol-5-yl)ethyl phosphate + 4-amino-2-methyl-5-(diphosphooxymethyl)pyrimidine + 2 H(+) = thiamine phosphate + CO2 + diphosphate</text>
        <dbReference type="Rhea" id="RHEA:47848"/>
        <dbReference type="ChEBI" id="CHEBI:15378"/>
        <dbReference type="ChEBI" id="CHEBI:16526"/>
        <dbReference type="ChEBI" id="CHEBI:33019"/>
        <dbReference type="ChEBI" id="CHEBI:37575"/>
        <dbReference type="ChEBI" id="CHEBI:57841"/>
        <dbReference type="ChEBI" id="CHEBI:62890"/>
        <dbReference type="EC" id="2.5.1.3"/>
    </reaction>
</comment>
<comment type="pathway">
    <text evidence="1 9 11">Cofactor biosynthesis; thiamine diphosphate biosynthesis; thiamine phosphate from 4-amino-2-methyl-5-diphosphomethylpyrimidine and 4-methyl-5-(2-phosphoethyl)-thiazole: step 1/1.</text>
</comment>
<dbReference type="PANTHER" id="PTHR20857:SF15">
    <property type="entry name" value="THIAMINE-PHOSPHATE SYNTHASE"/>
    <property type="match status" value="1"/>
</dbReference>
<dbReference type="GO" id="GO:0009228">
    <property type="term" value="P:thiamine biosynthetic process"/>
    <property type="evidence" value="ECO:0007669"/>
    <property type="project" value="UniProtKB-KW"/>
</dbReference>
<feature type="binding site" evidence="9">
    <location>
        <position position="105"/>
    </location>
    <ligand>
        <name>Mg(2+)</name>
        <dbReference type="ChEBI" id="CHEBI:18420"/>
    </ligand>
</feature>
<dbReference type="InterPro" id="IPR034291">
    <property type="entry name" value="TMP_synthase"/>
</dbReference>
<evidence type="ECO:0000256" key="1">
    <source>
        <dbReference type="ARBA" id="ARBA00005165"/>
    </source>
</evidence>
<evidence type="ECO:0000256" key="9">
    <source>
        <dbReference type="HAMAP-Rule" id="MF_00097"/>
    </source>
</evidence>
<feature type="binding site" evidence="9">
    <location>
        <position position="124"/>
    </location>
    <ligand>
        <name>4-amino-2-methyl-5-(diphosphooxymethyl)pyrimidine</name>
        <dbReference type="ChEBI" id="CHEBI:57841"/>
    </ligand>
</feature>
<dbReference type="EC" id="2.5.1.3" evidence="9"/>
<feature type="domain" description="Thiamine phosphate synthase/TenI" evidence="12">
    <location>
        <begin position="17"/>
        <end position="206"/>
    </location>
</feature>
<comment type="similarity">
    <text evidence="9 10">Belongs to the thiamine-phosphate synthase family.</text>
</comment>
<evidence type="ECO:0000259" key="12">
    <source>
        <dbReference type="Pfam" id="PF02581"/>
    </source>
</evidence>
<comment type="catalytic activity">
    <reaction evidence="6 9 10">
        <text>4-methyl-5-(2-phosphooxyethyl)-thiazole + 4-amino-2-methyl-5-(diphosphooxymethyl)pyrimidine + H(+) = thiamine phosphate + diphosphate</text>
        <dbReference type="Rhea" id="RHEA:22328"/>
        <dbReference type="ChEBI" id="CHEBI:15378"/>
        <dbReference type="ChEBI" id="CHEBI:33019"/>
        <dbReference type="ChEBI" id="CHEBI:37575"/>
        <dbReference type="ChEBI" id="CHEBI:57841"/>
        <dbReference type="ChEBI" id="CHEBI:58296"/>
        <dbReference type="EC" id="2.5.1.3"/>
    </reaction>
</comment>
<keyword evidence="3 9" id="KW-0479">Metal-binding</keyword>
<evidence type="ECO:0000256" key="6">
    <source>
        <dbReference type="ARBA" id="ARBA00047334"/>
    </source>
</evidence>
<feature type="binding site" evidence="9">
    <location>
        <position position="155"/>
    </location>
    <ligand>
        <name>4-amino-2-methyl-5-(diphosphooxymethyl)pyrimidine</name>
        <dbReference type="ChEBI" id="CHEBI:57841"/>
    </ligand>
</feature>
<evidence type="ECO:0000256" key="8">
    <source>
        <dbReference type="ARBA" id="ARBA00047883"/>
    </source>
</evidence>
<feature type="binding site" evidence="9">
    <location>
        <begin position="152"/>
        <end position="154"/>
    </location>
    <ligand>
        <name>2-[(2R,5Z)-2-carboxy-4-methylthiazol-5(2H)-ylidene]ethyl phosphate</name>
        <dbReference type="ChEBI" id="CHEBI:62899"/>
    </ligand>
</feature>
<dbReference type="PANTHER" id="PTHR20857">
    <property type="entry name" value="THIAMINE-PHOSPHATE PYROPHOSPHORYLASE"/>
    <property type="match status" value="1"/>
</dbReference>
<protein>
    <recommendedName>
        <fullName evidence="9">Thiamine-phosphate synthase</fullName>
        <shortName evidence="9">TP synthase</shortName>
        <shortName evidence="9">TPS</shortName>
        <ecNumber evidence="9">2.5.1.3</ecNumber>
    </recommendedName>
    <alternativeName>
        <fullName evidence="9">Thiamine-phosphate pyrophosphorylase</fullName>
        <shortName evidence="9">TMP pyrophosphorylase</shortName>
        <shortName evidence="9">TMP-PPase</shortName>
    </alternativeName>
</protein>